<dbReference type="InterPro" id="IPR000182">
    <property type="entry name" value="GNAT_dom"/>
</dbReference>
<dbReference type="CDD" id="cd04301">
    <property type="entry name" value="NAT_SF"/>
    <property type="match status" value="2"/>
</dbReference>
<keyword evidence="2" id="KW-0808">Transferase</keyword>
<comment type="caution">
    <text evidence="2">The sequence shown here is derived from an EMBL/GenBank/DDBJ whole genome shotgun (WGS) entry which is preliminary data.</text>
</comment>
<dbReference type="PANTHER" id="PTHR43617:SF38">
    <property type="entry name" value="N-ACETYLTRANSFERASE DOMAIN-CONTAINING PROTEIN"/>
    <property type="match status" value="1"/>
</dbReference>
<feature type="domain" description="N-acetyltransferase" evidence="1">
    <location>
        <begin position="220"/>
        <end position="392"/>
    </location>
</feature>
<dbReference type="SUPFAM" id="SSF55729">
    <property type="entry name" value="Acyl-CoA N-acyltransferases (Nat)"/>
    <property type="match status" value="2"/>
</dbReference>
<organism evidence="2 3">
    <name type="scientific">Bacteroides stercoris</name>
    <dbReference type="NCBI Taxonomy" id="46506"/>
    <lineage>
        <taxon>Bacteria</taxon>
        <taxon>Pseudomonadati</taxon>
        <taxon>Bacteroidota</taxon>
        <taxon>Bacteroidia</taxon>
        <taxon>Bacteroidales</taxon>
        <taxon>Bacteroidaceae</taxon>
        <taxon>Bacteroides</taxon>
    </lineage>
</organism>
<gene>
    <name evidence="2" type="ORF">DWY58_16905</name>
</gene>
<proteinExistence type="predicted"/>
<dbReference type="PROSITE" id="PS51186">
    <property type="entry name" value="GNAT"/>
    <property type="match status" value="2"/>
</dbReference>
<dbReference type="Pfam" id="PF00583">
    <property type="entry name" value="Acetyltransf_1"/>
    <property type="match status" value="2"/>
</dbReference>
<name>A0A412E076_BACSE</name>
<dbReference type="Gene3D" id="3.40.630.30">
    <property type="match status" value="2"/>
</dbReference>
<dbReference type="InterPro" id="IPR050276">
    <property type="entry name" value="MshD_Acetyltransferase"/>
</dbReference>
<dbReference type="InterPro" id="IPR016181">
    <property type="entry name" value="Acyl_CoA_acyltransferase"/>
</dbReference>
<dbReference type="GO" id="GO:0016747">
    <property type="term" value="F:acyltransferase activity, transferring groups other than amino-acyl groups"/>
    <property type="evidence" value="ECO:0007669"/>
    <property type="project" value="InterPro"/>
</dbReference>
<evidence type="ECO:0000313" key="3">
    <source>
        <dbReference type="Proteomes" id="UP000284161"/>
    </source>
</evidence>
<dbReference type="PANTHER" id="PTHR43617">
    <property type="entry name" value="L-AMINO ACID N-ACETYLTRANSFERASE"/>
    <property type="match status" value="1"/>
</dbReference>
<feature type="domain" description="N-acetyltransferase" evidence="1">
    <location>
        <begin position="3"/>
        <end position="158"/>
    </location>
</feature>
<dbReference type="AlphaFoldDB" id="A0A412E076"/>
<accession>A0A412E076</accession>
<sequence length="392" mass="46127">MNIYLRLERPEDYRESEEVMKEAFWNHYTPGCNEHYLLHIMRDSPNFVPKLDYVAISEGKIVGIIVFLKSFILADDGSKKEVLSMGPIAVLPQYQRMGIGRKLITHTCDLATQMGYRAILLCGEPNYYSKVGFVAAEQFGIRTAENKFFEALHVYPLYSNALNGISGRYYEDTIYDIDPDKSVEFDRSFPQKERITGTPTQKRFAEVFAMQKDYEPIQKHFIDSCTHPLYKDFQELYDTSFPIFEQRTHEQQMEAFQNKAYKLLAFTEGNVFLGFISYWQFDTYCYIEHFAINARLRGKGYGSKLLDCFVRSMDKIVLLEIDPITDNISEARLRFYQRCRFHENPHPHKHPVYRNGYCPHPLIVLTTQREISPKEYRQFDADLRNIVMNFKH</sequence>
<dbReference type="Proteomes" id="UP000284161">
    <property type="component" value="Unassembled WGS sequence"/>
</dbReference>
<evidence type="ECO:0000259" key="1">
    <source>
        <dbReference type="PROSITE" id="PS51186"/>
    </source>
</evidence>
<protein>
    <submittedName>
        <fullName evidence="2">GNAT family N-acetyltransferase</fullName>
    </submittedName>
</protein>
<dbReference type="EMBL" id="QRUB01000029">
    <property type="protein sequence ID" value="RGR25938.1"/>
    <property type="molecule type" value="Genomic_DNA"/>
</dbReference>
<reference evidence="2 3" key="1">
    <citation type="submission" date="2018-08" db="EMBL/GenBank/DDBJ databases">
        <title>A genome reference for cultivated species of the human gut microbiota.</title>
        <authorList>
            <person name="Zou Y."/>
            <person name="Xue W."/>
            <person name="Luo G."/>
        </authorList>
    </citation>
    <scope>NUCLEOTIDE SEQUENCE [LARGE SCALE GENOMIC DNA]</scope>
    <source>
        <strain evidence="2 3">AF25-6</strain>
    </source>
</reference>
<evidence type="ECO:0000313" key="2">
    <source>
        <dbReference type="EMBL" id="RGR25938.1"/>
    </source>
</evidence>